<dbReference type="Proteomes" id="UP000365705">
    <property type="component" value="Unassembled WGS sequence"/>
</dbReference>
<protein>
    <submittedName>
        <fullName evidence="2">Alcohol dehydrogenase</fullName>
        <ecNumber evidence="2">1.1.1.1</ecNumber>
    </submittedName>
</protein>
<feature type="domain" description="Enoyl reductase (ER)" evidence="1">
    <location>
        <begin position="13"/>
        <end position="330"/>
    </location>
</feature>
<keyword evidence="2" id="KW-0560">Oxidoreductase</keyword>
<accession>A0A508YHZ9</accession>
<dbReference type="PANTHER" id="PTHR11695">
    <property type="entry name" value="ALCOHOL DEHYDROGENASE RELATED"/>
    <property type="match status" value="1"/>
</dbReference>
<evidence type="ECO:0000313" key="2">
    <source>
        <dbReference type="EMBL" id="VTZ88983.1"/>
    </source>
</evidence>
<dbReference type="SUPFAM" id="SSF50129">
    <property type="entry name" value="GroES-like"/>
    <property type="match status" value="1"/>
</dbReference>
<dbReference type="AlphaFoldDB" id="A0A508YHZ9"/>
<evidence type="ECO:0000313" key="3">
    <source>
        <dbReference type="Proteomes" id="UP000365705"/>
    </source>
</evidence>
<organism evidence="2 3">
    <name type="scientific">Limosilactobacillus mucosae</name>
    <name type="common">Lactobacillus mucosae</name>
    <dbReference type="NCBI Taxonomy" id="97478"/>
    <lineage>
        <taxon>Bacteria</taxon>
        <taxon>Bacillati</taxon>
        <taxon>Bacillota</taxon>
        <taxon>Bacilli</taxon>
        <taxon>Lactobacillales</taxon>
        <taxon>Lactobacillaceae</taxon>
        <taxon>Limosilactobacillus</taxon>
    </lineage>
</organism>
<dbReference type="Gene3D" id="3.90.180.10">
    <property type="entry name" value="Medium-chain alcohol dehydrogenases, catalytic domain"/>
    <property type="match status" value="1"/>
</dbReference>
<dbReference type="PANTHER" id="PTHR11695:SF294">
    <property type="entry name" value="RETICULON-4-INTERACTING PROTEIN 1, MITOCHONDRIAL"/>
    <property type="match status" value="1"/>
</dbReference>
<dbReference type="GO" id="GO:0004022">
    <property type="term" value="F:alcohol dehydrogenase (NAD+) activity"/>
    <property type="evidence" value="ECO:0007669"/>
    <property type="project" value="UniProtKB-EC"/>
</dbReference>
<dbReference type="EMBL" id="CABFNH010000006">
    <property type="protein sequence ID" value="VTZ88983.1"/>
    <property type="molecule type" value="Genomic_DNA"/>
</dbReference>
<reference evidence="2 3" key="1">
    <citation type="submission" date="2019-06" db="EMBL/GenBank/DDBJ databases">
        <authorList>
            <person name="Rodrigo-Torres L."/>
            <person name="Arahal R. D."/>
            <person name="Lucena T."/>
        </authorList>
    </citation>
    <scope>NUCLEOTIDE SEQUENCE [LARGE SCALE GENOMIC DNA]</scope>
    <source>
        <strain evidence="2 3">INIA P508</strain>
    </source>
</reference>
<evidence type="ECO:0000259" key="1">
    <source>
        <dbReference type="SMART" id="SM00829"/>
    </source>
</evidence>
<dbReference type="RefSeq" id="WP_143112770.1">
    <property type="nucleotide sequence ID" value="NZ_CABFNH010000006.1"/>
</dbReference>
<proteinExistence type="predicted"/>
<dbReference type="InterPro" id="IPR020843">
    <property type="entry name" value="ER"/>
</dbReference>
<dbReference type="Pfam" id="PF13602">
    <property type="entry name" value="ADH_zinc_N_2"/>
    <property type="match status" value="1"/>
</dbReference>
<dbReference type="InterPro" id="IPR050700">
    <property type="entry name" value="YIM1/Zinc_Alcohol_DH_Fams"/>
</dbReference>
<sequence>MQAAILNQYHKHDVALSITDVPMPTINADQVLVKSLAAGVNPVDNMITRGEVKLIIPYQLPIMAGNEIVGEIVALGANVSGFKKGDRVFARLPLKHPGAFAQFVAIDSHAIAKVPAYLSNEEAAAIPLTALTAMQAFELMDVQPGKKLFISGGTGGFGAMAIPLAKAMGLYVITNGNGRNAERVLALGADEFIDYRKDDYAQKLKNIDYVIDTLGGQETAKQLQILKNGGKLVSLKGMPNSDFAKRMQLPFFKRIIFSLAGKQLDRLAARRQQKYYFIFVHENGQQLQQAADIFAKQQLHPSIEHVYPFSQLNEALQKVDQGHAKGKTVVTFKD</sequence>
<dbReference type="InterPro" id="IPR036291">
    <property type="entry name" value="NAD(P)-bd_dom_sf"/>
</dbReference>
<gene>
    <name evidence="2" type="primary">adh_1</name>
    <name evidence="2" type="ORF">LMUP508_00624</name>
</gene>
<name>A0A508YHZ9_LIMMU</name>
<dbReference type="InterPro" id="IPR013154">
    <property type="entry name" value="ADH-like_N"/>
</dbReference>
<dbReference type="Pfam" id="PF08240">
    <property type="entry name" value="ADH_N"/>
    <property type="match status" value="1"/>
</dbReference>
<dbReference type="Gene3D" id="3.40.50.720">
    <property type="entry name" value="NAD(P)-binding Rossmann-like Domain"/>
    <property type="match status" value="1"/>
</dbReference>
<dbReference type="SMART" id="SM00829">
    <property type="entry name" value="PKS_ER"/>
    <property type="match status" value="1"/>
</dbReference>
<dbReference type="SUPFAM" id="SSF51735">
    <property type="entry name" value="NAD(P)-binding Rossmann-fold domains"/>
    <property type="match status" value="1"/>
</dbReference>
<dbReference type="InterPro" id="IPR011032">
    <property type="entry name" value="GroES-like_sf"/>
</dbReference>
<dbReference type="CDD" id="cd05289">
    <property type="entry name" value="MDR_like_2"/>
    <property type="match status" value="1"/>
</dbReference>
<dbReference type="EC" id="1.1.1.1" evidence="2"/>